<proteinExistence type="predicted"/>
<reference evidence="2 4" key="1">
    <citation type="submission" date="2021-11" db="EMBL/GenBank/DDBJ databases">
        <authorList>
            <person name="Islam A."/>
            <person name="Islam S."/>
            <person name="Flora M.S."/>
            <person name="Rahman M."/>
            <person name="Ziaur R.M."/>
            <person name="Epstein J.H."/>
            <person name="Hassan M."/>
            <person name="Klassen M."/>
            <person name="Woodard K."/>
            <person name="Webb A."/>
            <person name="Webby R.J."/>
            <person name="El Zowalaty M.E."/>
        </authorList>
    </citation>
    <scope>NUCLEOTIDE SEQUENCE</scope>
    <source>
        <strain evidence="3">Pbs1</strain>
        <strain evidence="2">Pbs3</strain>
    </source>
</reference>
<dbReference type="Proteomes" id="UP001160483">
    <property type="component" value="Unassembled WGS sequence"/>
</dbReference>
<dbReference type="GO" id="GO:0003676">
    <property type="term" value="F:nucleic acid binding"/>
    <property type="evidence" value="ECO:0007669"/>
    <property type="project" value="InterPro"/>
</dbReference>
<evidence type="ECO:0000313" key="2">
    <source>
        <dbReference type="EMBL" id="CAH0473804.1"/>
    </source>
</evidence>
<name>A0AAU9KN74_9STRA</name>
<evidence type="ECO:0000313" key="3">
    <source>
        <dbReference type="EMBL" id="CAH0514764.1"/>
    </source>
</evidence>
<dbReference type="PANTHER" id="PTHR47765">
    <property type="entry name" value="3'-5' EXONUCLEASE DOMAIN-CONTAINING PROTEIN"/>
    <property type="match status" value="1"/>
</dbReference>
<dbReference type="Pfam" id="PF01612">
    <property type="entry name" value="DNA_pol_A_exo1"/>
    <property type="match status" value="2"/>
</dbReference>
<feature type="domain" description="3'-5' exonuclease" evidence="1">
    <location>
        <begin position="522"/>
        <end position="577"/>
    </location>
</feature>
<evidence type="ECO:0000259" key="1">
    <source>
        <dbReference type="Pfam" id="PF01612"/>
    </source>
</evidence>
<dbReference type="InterPro" id="IPR036397">
    <property type="entry name" value="RNaseH_sf"/>
</dbReference>
<dbReference type="SUPFAM" id="SSF53098">
    <property type="entry name" value="Ribonuclease H-like"/>
    <property type="match status" value="1"/>
</dbReference>
<accession>A0AAU9KN74</accession>
<dbReference type="Gene3D" id="3.30.420.10">
    <property type="entry name" value="Ribonuclease H-like superfamily/Ribonuclease H"/>
    <property type="match status" value="1"/>
</dbReference>
<dbReference type="EMBL" id="CAKKTJ010000086">
    <property type="protein sequence ID" value="CAH0473804.1"/>
    <property type="molecule type" value="Genomic_DNA"/>
</dbReference>
<dbReference type="InterPro" id="IPR012337">
    <property type="entry name" value="RNaseH-like_sf"/>
</dbReference>
<keyword evidence="4" id="KW-1185">Reference proteome</keyword>
<dbReference type="GO" id="GO:0008408">
    <property type="term" value="F:3'-5' exonuclease activity"/>
    <property type="evidence" value="ECO:0007669"/>
    <property type="project" value="InterPro"/>
</dbReference>
<evidence type="ECO:0000313" key="4">
    <source>
        <dbReference type="Proteomes" id="UP001158986"/>
    </source>
</evidence>
<dbReference type="EMBL" id="CAKLCB010000084">
    <property type="protein sequence ID" value="CAH0514764.1"/>
    <property type="molecule type" value="Genomic_DNA"/>
</dbReference>
<dbReference type="InterPro" id="IPR002562">
    <property type="entry name" value="3'-5'_exonuclease_dom"/>
</dbReference>
<gene>
    <name evidence="3" type="ORF">PBS001_LOCUS1502</name>
    <name evidence="2" type="ORF">PBS003_LOCUS680</name>
</gene>
<dbReference type="PANTHER" id="PTHR47765:SF2">
    <property type="entry name" value="EXONUCLEASE MUT-7 HOMOLOG"/>
    <property type="match status" value="1"/>
</dbReference>
<dbReference type="GO" id="GO:0006139">
    <property type="term" value="P:nucleobase-containing compound metabolic process"/>
    <property type="evidence" value="ECO:0007669"/>
    <property type="project" value="InterPro"/>
</dbReference>
<sequence>MEMTDKVNDTGIKSEALVERHKTLAQLFDQMRLHEAMIAMSRWHSGKLHSEIVLAFVCVAHSPSCLLHCVDLYSQLPGKQVAFVSHWIEAAVALIKICRNPQISSSDSRLAGSMLPALKRARIPFVADFALAYRVGEKDLTAFCYTLVKIRVELACSFMRHLRMKHLLPTEVVLDHVIKQKDFRTGDMFVKGHRENQKKFVQMMIDYDVQDKVIKKRVTLFKLKASTFPVYFERRQKATLRFLIYSKEYEQALQFVEDSADLKFYACKMIVRHAGPEEPATKHFIFRAGMADQFSEVDTSAEDCEHFKNQDELTPLGTCLSLASAVNEANIFFVDTPAALQTCADYLMSQPAVGFDSEWKAVHISTGLDGGPAKCALVQLASREKVFVVDVMALYNHGNILAPVFESDSVVKLGFDTRGDVKALRSFLTGRYATDNVMSMLVDLQTVARKLFAIEGTAVPDIGSIDDVNKGENIDKSEVSIAEQSVNSSASYCKVSGSEKKPRKWRKRYSTTSDSRTSVKLSGLGLAAIAETYLGLPLDKRARMSDWERRPLTQAQLHYAALDAHVLIQIYYKMQEQHQIDTFEAVVKGCTQKRVK</sequence>
<dbReference type="Proteomes" id="UP001158986">
    <property type="component" value="Unassembled WGS sequence"/>
</dbReference>
<dbReference type="InterPro" id="IPR052408">
    <property type="entry name" value="Exonuclease_MUT-7-like"/>
</dbReference>
<comment type="caution">
    <text evidence="2">The sequence shown here is derived from an EMBL/GenBank/DDBJ whole genome shotgun (WGS) entry which is preliminary data.</text>
</comment>
<organism evidence="2 5">
    <name type="scientific">Peronospora belbahrii</name>
    <dbReference type="NCBI Taxonomy" id="622444"/>
    <lineage>
        <taxon>Eukaryota</taxon>
        <taxon>Sar</taxon>
        <taxon>Stramenopiles</taxon>
        <taxon>Oomycota</taxon>
        <taxon>Peronosporomycetes</taxon>
        <taxon>Peronosporales</taxon>
        <taxon>Peronosporaceae</taxon>
        <taxon>Peronospora</taxon>
    </lineage>
</organism>
<dbReference type="AlphaFoldDB" id="A0AAU9KN74"/>
<evidence type="ECO:0000313" key="5">
    <source>
        <dbReference type="Proteomes" id="UP001160483"/>
    </source>
</evidence>
<protein>
    <recommendedName>
        <fullName evidence="1">3'-5' exonuclease domain-containing protein</fullName>
    </recommendedName>
</protein>
<feature type="domain" description="3'-5' exonuclease" evidence="1">
    <location>
        <begin position="333"/>
        <end position="426"/>
    </location>
</feature>